<evidence type="ECO:0000259" key="12">
    <source>
        <dbReference type="Pfam" id="PF02096"/>
    </source>
</evidence>
<dbReference type="OMA" id="NYPIESM"/>
<reference evidence="13 14" key="1">
    <citation type="submission" date="2009-11" db="EMBL/GenBank/DDBJ databases">
        <title>Annotation of Allomyces macrogynus ATCC 38327.</title>
        <authorList>
            <consortium name="The Broad Institute Genome Sequencing Platform"/>
            <person name="Russ C."/>
            <person name="Cuomo C."/>
            <person name="Burger G."/>
            <person name="Gray M.W."/>
            <person name="Holland P.W.H."/>
            <person name="King N."/>
            <person name="Lang F.B.F."/>
            <person name="Roger A.J."/>
            <person name="Ruiz-Trillo I."/>
            <person name="Young S.K."/>
            <person name="Zeng Q."/>
            <person name="Gargeya S."/>
            <person name="Fitzgerald M."/>
            <person name="Haas B."/>
            <person name="Abouelleil A."/>
            <person name="Alvarado L."/>
            <person name="Arachchi H.M."/>
            <person name="Berlin A."/>
            <person name="Chapman S.B."/>
            <person name="Gearin G."/>
            <person name="Goldberg J."/>
            <person name="Griggs A."/>
            <person name="Gujja S."/>
            <person name="Hansen M."/>
            <person name="Heiman D."/>
            <person name="Howarth C."/>
            <person name="Larimer J."/>
            <person name="Lui A."/>
            <person name="MacDonald P.J.P."/>
            <person name="McCowen C."/>
            <person name="Montmayeur A."/>
            <person name="Murphy C."/>
            <person name="Neiman D."/>
            <person name="Pearson M."/>
            <person name="Priest M."/>
            <person name="Roberts A."/>
            <person name="Saif S."/>
            <person name="Shea T."/>
            <person name="Sisk P."/>
            <person name="Stolte C."/>
            <person name="Sykes S."/>
            <person name="Wortman J."/>
            <person name="Nusbaum C."/>
            <person name="Birren B."/>
        </authorList>
    </citation>
    <scope>NUCLEOTIDE SEQUENCE [LARGE SCALE GENOMIC DNA]</scope>
    <source>
        <strain evidence="13 14">ATCC 38327</strain>
    </source>
</reference>
<keyword evidence="5" id="KW-0809">Transit peptide</keyword>
<comment type="subcellular location">
    <subcellularLocation>
        <location evidence="9">Membrane</location>
        <topology evidence="9">Multi-pass membrane protein</topology>
    </subcellularLocation>
    <subcellularLocation>
        <location evidence="1">Mitochondrion inner membrane</location>
        <topology evidence="1">Multi-pass membrane protein</topology>
    </subcellularLocation>
</comment>
<keyword evidence="14" id="KW-1185">Reference proteome</keyword>
<sequence>MGRALRVKYAYCVIAPVVCPMRPGPAGLVARRAFSSSSSLLSSSTPSQPPQQPDALLTPFEFHFDDPLARADVARAAVDAISTTSNATTETVVHAIGDLHAAGLASAWTPVGWIQQGLEVLHATAGLPWWAAIAAMTVGIRFALFPLMVKLQRNAVVMHNIRPELDRITATIQTAQQSGDAVAMKEAAMAAQDLFHKNNVHPLKALGVPLMQAPIMISFFLAIRNLAEANIPSFAHGGLAWFTDLGVADQYYVLPIAASAGFLTVLELGAETGVRNAQTDTMRKYMRIAGVAMVPLTASMPSGVFVYWITSNLFTLVQAQILKNETIRAKVGIPKLIAHEPVAPVAGAKEMGFMEGFKAALEAASKENEEKTRLQKEKAAQEPPRK</sequence>
<dbReference type="PANTHER" id="PTHR12428:SF66">
    <property type="entry name" value="MITOCHONDRIAL INNER MEMBRANE PROTEIN OXA1L"/>
    <property type="match status" value="1"/>
</dbReference>
<evidence type="ECO:0000256" key="11">
    <source>
        <dbReference type="SAM" id="Phobius"/>
    </source>
</evidence>
<organism evidence="13 14">
    <name type="scientific">Allomyces macrogynus (strain ATCC 38327)</name>
    <name type="common">Allomyces javanicus var. macrogynus</name>
    <dbReference type="NCBI Taxonomy" id="578462"/>
    <lineage>
        <taxon>Eukaryota</taxon>
        <taxon>Fungi</taxon>
        <taxon>Fungi incertae sedis</taxon>
        <taxon>Blastocladiomycota</taxon>
        <taxon>Blastocladiomycetes</taxon>
        <taxon>Blastocladiales</taxon>
        <taxon>Blastocladiaceae</taxon>
        <taxon>Allomyces</taxon>
    </lineage>
</organism>
<name>A0A0L0SE98_ALLM3</name>
<dbReference type="GO" id="GO:0032977">
    <property type="term" value="F:membrane insertase activity"/>
    <property type="evidence" value="ECO:0007669"/>
    <property type="project" value="InterPro"/>
</dbReference>
<dbReference type="NCBIfam" id="TIGR03592">
    <property type="entry name" value="yidC_oxa1_cterm"/>
    <property type="match status" value="1"/>
</dbReference>
<evidence type="ECO:0000256" key="1">
    <source>
        <dbReference type="ARBA" id="ARBA00004448"/>
    </source>
</evidence>
<keyword evidence="3 9" id="KW-0812">Transmembrane</keyword>
<dbReference type="GO" id="GO:0032979">
    <property type="term" value="P:protein insertion into mitochondrial inner membrane from matrix"/>
    <property type="evidence" value="ECO:0007669"/>
    <property type="project" value="TreeGrafter"/>
</dbReference>
<keyword evidence="6 11" id="KW-1133">Transmembrane helix</keyword>
<dbReference type="Pfam" id="PF02096">
    <property type="entry name" value="60KD_IMP"/>
    <property type="match status" value="1"/>
</dbReference>
<keyword evidence="4" id="KW-0999">Mitochondrion inner membrane</keyword>
<keyword evidence="7" id="KW-0496">Mitochondrion</keyword>
<evidence type="ECO:0000256" key="5">
    <source>
        <dbReference type="ARBA" id="ARBA00022946"/>
    </source>
</evidence>
<evidence type="ECO:0000256" key="6">
    <source>
        <dbReference type="ARBA" id="ARBA00022989"/>
    </source>
</evidence>
<dbReference type="eggNOG" id="KOG1239">
    <property type="taxonomic scope" value="Eukaryota"/>
</dbReference>
<dbReference type="STRING" id="578462.A0A0L0SE98"/>
<evidence type="ECO:0000313" key="13">
    <source>
        <dbReference type="EMBL" id="KNE60806.1"/>
    </source>
</evidence>
<evidence type="ECO:0000256" key="3">
    <source>
        <dbReference type="ARBA" id="ARBA00022692"/>
    </source>
</evidence>
<feature type="transmembrane region" description="Helical" evidence="11">
    <location>
        <begin position="251"/>
        <end position="268"/>
    </location>
</feature>
<evidence type="ECO:0000313" key="14">
    <source>
        <dbReference type="Proteomes" id="UP000054350"/>
    </source>
</evidence>
<keyword evidence="8 11" id="KW-0472">Membrane</keyword>
<feature type="transmembrane region" description="Helical" evidence="11">
    <location>
        <begin position="127"/>
        <end position="149"/>
    </location>
</feature>
<protein>
    <submittedName>
        <fullName evidence="13">YidC/Oxa1 family membrane protein insertase</fullName>
    </submittedName>
</protein>
<reference evidence="14" key="2">
    <citation type="submission" date="2009-11" db="EMBL/GenBank/DDBJ databases">
        <title>The Genome Sequence of Allomyces macrogynus strain ATCC 38327.</title>
        <authorList>
            <consortium name="The Broad Institute Genome Sequencing Platform"/>
            <person name="Russ C."/>
            <person name="Cuomo C."/>
            <person name="Shea T."/>
            <person name="Young S.K."/>
            <person name="Zeng Q."/>
            <person name="Koehrsen M."/>
            <person name="Haas B."/>
            <person name="Borodovsky M."/>
            <person name="Guigo R."/>
            <person name="Alvarado L."/>
            <person name="Berlin A."/>
            <person name="Borenstein D."/>
            <person name="Chen Z."/>
            <person name="Engels R."/>
            <person name="Freedman E."/>
            <person name="Gellesch M."/>
            <person name="Goldberg J."/>
            <person name="Griggs A."/>
            <person name="Gujja S."/>
            <person name="Heiman D."/>
            <person name="Hepburn T."/>
            <person name="Howarth C."/>
            <person name="Jen D."/>
            <person name="Larson L."/>
            <person name="Lewis B."/>
            <person name="Mehta T."/>
            <person name="Park D."/>
            <person name="Pearson M."/>
            <person name="Roberts A."/>
            <person name="Saif S."/>
            <person name="Shenoy N."/>
            <person name="Sisk P."/>
            <person name="Stolte C."/>
            <person name="Sykes S."/>
            <person name="Walk T."/>
            <person name="White J."/>
            <person name="Yandava C."/>
            <person name="Burger G."/>
            <person name="Gray M.W."/>
            <person name="Holland P.W.H."/>
            <person name="King N."/>
            <person name="Lang F.B.F."/>
            <person name="Roger A.J."/>
            <person name="Ruiz-Trillo I."/>
            <person name="Lander E."/>
            <person name="Nusbaum C."/>
        </authorList>
    </citation>
    <scope>NUCLEOTIDE SEQUENCE [LARGE SCALE GENOMIC DNA]</scope>
    <source>
        <strain evidence="14">ATCC 38327</strain>
    </source>
</reference>
<evidence type="ECO:0000256" key="2">
    <source>
        <dbReference type="ARBA" id="ARBA00009877"/>
    </source>
</evidence>
<dbReference type="EMBL" id="GG745336">
    <property type="protein sequence ID" value="KNE60806.1"/>
    <property type="molecule type" value="Genomic_DNA"/>
</dbReference>
<feature type="transmembrane region" description="Helical" evidence="11">
    <location>
        <begin position="288"/>
        <end position="309"/>
    </location>
</feature>
<dbReference type="VEuPathDB" id="FungiDB:AMAG_06163"/>
<evidence type="ECO:0000256" key="10">
    <source>
        <dbReference type="SAM" id="MobiDB-lite"/>
    </source>
</evidence>
<accession>A0A0L0SE98</accession>
<dbReference type="AlphaFoldDB" id="A0A0L0SE98"/>
<evidence type="ECO:0000256" key="7">
    <source>
        <dbReference type="ARBA" id="ARBA00023128"/>
    </source>
</evidence>
<dbReference type="GO" id="GO:0005743">
    <property type="term" value="C:mitochondrial inner membrane"/>
    <property type="evidence" value="ECO:0007669"/>
    <property type="project" value="UniProtKB-SubCell"/>
</dbReference>
<dbReference type="CDD" id="cd20069">
    <property type="entry name" value="5TM_Oxa1-like"/>
    <property type="match status" value="1"/>
</dbReference>
<dbReference type="Proteomes" id="UP000054350">
    <property type="component" value="Unassembled WGS sequence"/>
</dbReference>
<evidence type="ECO:0000256" key="9">
    <source>
        <dbReference type="RuleBase" id="RU003945"/>
    </source>
</evidence>
<dbReference type="InterPro" id="IPR001708">
    <property type="entry name" value="YidC/ALB3/OXA1/COX18"/>
</dbReference>
<dbReference type="PANTHER" id="PTHR12428">
    <property type="entry name" value="OXA1"/>
    <property type="match status" value="1"/>
</dbReference>
<comment type="similarity">
    <text evidence="2 9">Belongs to the OXA1/ALB3/YidC family.</text>
</comment>
<evidence type="ECO:0000256" key="4">
    <source>
        <dbReference type="ARBA" id="ARBA00022792"/>
    </source>
</evidence>
<evidence type="ECO:0000256" key="8">
    <source>
        <dbReference type="ARBA" id="ARBA00023136"/>
    </source>
</evidence>
<proteinExistence type="inferred from homology"/>
<feature type="transmembrane region" description="Helical" evidence="11">
    <location>
        <begin position="205"/>
        <end position="223"/>
    </location>
</feature>
<feature type="domain" description="Membrane insertase YidC/Oxa/ALB C-terminal" evidence="12">
    <location>
        <begin position="129"/>
        <end position="323"/>
    </location>
</feature>
<feature type="region of interest" description="Disordered" evidence="10">
    <location>
        <begin position="364"/>
        <end position="386"/>
    </location>
</feature>
<dbReference type="OrthoDB" id="2148490at2759"/>
<gene>
    <name evidence="13" type="ORF">AMAG_06163</name>
</gene>
<dbReference type="InterPro" id="IPR028055">
    <property type="entry name" value="YidC/Oxa/ALB_C"/>
</dbReference>